<comment type="caution">
    <text evidence="1">The sequence shown here is derived from an EMBL/GenBank/DDBJ whole genome shotgun (WGS) entry which is preliminary data.</text>
</comment>
<dbReference type="RefSeq" id="WP_069414996.1">
    <property type="nucleotide sequence ID" value="NZ_JACKUL010000031.1"/>
</dbReference>
<gene>
    <name evidence="1" type="ORF">BHQ18_17950</name>
</gene>
<reference evidence="2" key="1">
    <citation type="submission" date="2016-09" db="EMBL/GenBank/DDBJ databases">
        <authorList>
            <person name="Greninger A.L."/>
            <person name="Jerome K.R."/>
            <person name="Mcnair B."/>
            <person name="Wallis C."/>
            <person name="Fang F."/>
        </authorList>
    </citation>
    <scope>NUCLEOTIDE SEQUENCE [LARGE SCALE GENOMIC DNA]</scope>
    <source>
        <strain evidence="2">M6</strain>
    </source>
</reference>
<evidence type="ECO:0000313" key="1">
    <source>
        <dbReference type="EMBL" id="ODQ88741.1"/>
    </source>
</evidence>
<dbReference type="Proteomes" id="UP000094053">
    <property type="component" value="Unassembled WGS sequence"/>
</dbReference>
<accession>A0A1E3RFV9</accession>
<organism evidence="1 2">
    <name type="scientific">Mycolicibacterium flavescens</name>
    <name type="common">Mycobacterium flavescens</name>
    <dbReference type="NCBI Taxonomy" id="1776"/>
    <lineage>
        <taxon>Bacteria</taxon>
        <taxon>Bacillati</taxon>
        <taxon>Actinomycetota</taxon>
        <taxon>Actinomycetes</taxon>
        <taxon>Mycobacteriales</taxon>
        <taxon>Mycobacteriaceae</taxon>
        <taxon>Mycolicibacterium</taxon>
    </lineage>
</organism>
<dbReference type="STRING" id="1776.BHQ18_17950"/>
<dbReference type="OrthoDB" id="7530149at2"/>
<evidence type="ECO:0000313" key="2">
    <source>
        <dbReference type="Proteomes" id="UP000094053"/>
    </source>
</evidence>
<dbReference type="InterPro" id="IPR021312">
    <property type="entry name" value="DUF2889"/>
</dbReference>
<keyword evidence="2" id="KW-1185">Reference proteome</keyword>
<dbReference type="Pfam" id="PF11136">
    <property type="entry name" value="DUF2889"/>
    <property type="match status" value="1"/>
</dbReference>
<sequence length="325" mass="34938">MPFVSDIVGPQRPLAAWPPLRRGVLRRTSTIDTHPDGPDSDVDLRARDAVGGEHGVLDELRLRARLAERTIAEIDSGDARLGRLLGKRVGPGFRTMVGEVFPDEVRRSSLLNLLLDDWVGAALVSGYAVQHMGIVAGTEVPLPPGTADRMAGICAGFAPEASLVRTTRRLGTIPSVHGPPAPPLARDGMHDVAPLRAHGMRRLRRLDLQPPEGDSARFDAHFRDSHVDGDGVETIVHEYALTGAVDVAARTVTTIEAEVHVLPWQECPGAVGSAQRAVGMTLGEIRDRVRGEFVGTSTCTHLNDTLRAIGDLDALFDLRSGLDDV</sequence>
<dbReference type="EMBL" id="MIHA01000013">
    <property type="protein sequence ID" value="ODQ88741.1"/>
    <property type="molecule type" value="Genomic_DNA"/>
</dbReference>
<protein>
    <recommendedName>
        <fullName evidence="3">DUF2889 domain-containing protein</fullName>
    </recommendedName>
</protein>
<evidence type="ECO:0008006" key="3">
    <source>
        <dbReference type="Google" id="ProtNLM"/>
    </source>
</evidence>
<name>A0A1E3RFV9_MYCFV</name>
<dbReference type="AlphaFoldDB" id="A0A1E3RFV9"/>
<proteinExistence type="predicted"/>